<dbReference type="PANTHER" id="PTHR31739:SF25">
    <property type="entry name" value="(E,E)-GERANYLLINALOOL SYNTHASE"/>
    <property type="match status" value="1"/>
</dbReference>
<gene>
    <name evidence="7" type="ORF">SELMODRAFT_403761</name>
</gene>
<keyword evidence="4" id="KW-0732">Signal</keyword>
<reference evidence="7 8" key="1">
    <citation type="journal article" date="2011" name="Science">
        <title>The Selaginella genome identifies genetic changes associated with the evolution of vascular plants.</title>
        <authorList>
            <person name="Banks J.A."/>
            <person name="Nishiyama T."/>
            <person name="Hasebe M."/>
            <person name="Bowman J.L."/>
            <person name="Gribskov M."/>
            <person name="dePamphilis C."/>
            <person name="Albert V.A."/>
            <person name="Aono N."/>
            <person name="Aoyama T."/>
            <person name="Ambrose B.A."/>
            <person name="Ashton N.W."/>
            <person name="Axtell M.J."/>
            <person name="Barker E."/>
            <person name="Barker M.S."/>
            <person name="Bennetzen J.L."/>
            <person name="Bonawitz N.D."/>
            <person name="Chapple C."/>
            <person name="Cheng C."/>
            <person name="Correa L.G."/>
            <person name="Dacre M."/>
            <person name="DeBarry J."/>
            <person name="Dreyer I."/>
            <person name="Elias M."/>
            <person name="Engstrom E.M."/>
            <person name="Estelle M."/>
            <person name="Feng L."/>
            <person name="Finet C."/>
            <person name="Floyd S.K."/>
            <person name="Frommer W.B."/>
            <person name="Fujita T."/>
            <person name="Gramzow L."/>
            <person name="Gutensohn M."/>
            <person name="Harholt J."/>
            <person name="Hattori M."/>
            <person name="Heyl A."/>
            <person name="Hirai T."/>
            <person name="Hiwatashi Y."/>
            <person name="Ishikawa M."/>
            <person name="Iwata M."/>
            <person name="Karol K.G."/>
            <person name="Koehler B."/>
            <person name="Kolukisaoglu U."/>
            <person name="Kubo M."/>
            <person name="Kurata T."/>
            <person name="Lalonde S."/>
            <person name="Li K."/>
            <person name="Li Y."/>
            <person name="Litt A."/>
            <person name="Lyons E."/>
            <person name="Manning G."/>
            <person name="Maruyama T."/>
            <person name="Michael T.P."/>
            <person name="Mikami K."/>
            <person name="Miyazaki S."/>
            <person name="Morinaga S."/>
            <person name="Murata T."/>
            <person name="Mueller-Roeber B."/>
            <person name="Nelson D.R."/>
            <person name="Obara M."/>
            <person name="Oguri Y."/>
            <person name="Olmstead R.G."/>
            <person name="Onodera N."/>
            <person name="Petersen B.L."/>
            <person name="Pils B."/>
            <person name="Prigge M."/>
            <person name="Rensing S.A."/>
            <person name="Riano-Pachon D.M."/>
            <person name="Roberts A.W."/>
            <person name="Sato Y."/>
            <person name="Scheller H.V."/>
            <person name="Schulz B."/>
            <person name="Schulz C."/>
            <person name="Shakirov E.V."/>
            <person name="Shibagaki N."/>
            <person name="Shinohara N."/>
            <person name="Shippen D.E."/>
            <person name="Soerensen I."/>
            <person name="Sotooka R."/>
            <person name="Sugimoto N."/>
            <person name="Sugita M."/>
            <person name="Sumikawa N."/>
            <person name="Tanurdzic M."/>
            <person name="Theissen G."/>
            <person name="Ulvskov P."/>
            <person name="Wakazuki S."/>
            <person name="Weng J.K."/>
            <person name="Willats W.W."/>
            <person name="Wipf D."/>
            <person name="Wolf P.G."/>
            <person name="Yang L."/>
            <person name="Zimmer A.D."/>
            <person name="Zhu Q."/>
            <person name="Mitros T."/>
            <person name="Hellsten U."/>
            <person name="Loque D."/>
            <person name="Otillar R."/>
            <person name="Salamov A."/>
            <person name="Schmutz J."/>
            <person name="Shapiro H."/>
            <person name="Lindquist E."/>
            <person name="Lucas S."/>
            <person name="Rokhsar D."/>
            <person name="Grigoriev I.V."/>
        </authorList>
    </citation>
    <scope>NUCLEOTIDE SEQUENCE [LARGE SCALE GENOMIC DNA]</scope>
</reference>
<dbReference type="InterPro" id="IPR008930">
    <property type="entry name" value="Terpenoid_cyclase/PrenylTrfase"/>
</dbReference>
<evidence type="ECO:0000256" key="2">
    <source>
        <dbReference type="ARBA" id="ARBA00022723"/>
    </source>
</evidence>
<dbReference type="Gene3D" id="1.50.10.130">
    <property type="entry name" value="Terpene synthase, N-terminal domain"/>
    <property type="match status" value="1"/>
</dbReference>
<dbReference type="SFLD" id="SFLDG01019">
    <property type="entry name" value="Terpene_Cyclase_Like_1_C_Termi"/>
    <property type="match status" value="1"/>
</dbReference>
<evidence type="ECO:0000256" key="1">
    <source>
        <dbReference type="ARBA" id="ARBA00001946"/>
    </source>
</evidence>
<feature type="signal peptide" evidence="4">
    <location>
        <begin position="1"/>
        <end position="24"/>
    </location>
</feature>
<dbReference type="AlphaFoldDB" id="D8QSF9"/>
<evidence type="ECO:0000256" key="4">
    <source>
        <dbReference type="SAM" id="SignalP"/>
    </source>
</evidence>
<dbReference type="PANTHER" id="PTHR31739">
    <property type="entry name" value="ENT-COPALYL DIPHOSPHATE SYNTHASE, CHLOROPLASTIC"/>
    <property type="match status" value="1"/>
</dbReference>
<dbReference type="GO" id="GO:0016102">
    <property type="term" value="P:diterpenoid biosynthetic process"/>
    <property type="evidence" value="ECO:0000318"/>
    <property type="project" value="GO_Central"/>
</dbReference>
<accession>D8QSF9</accession>
<dbReference type="HOGENOM" id="CLU_304492_0_0_1"/>
<dbReference type="SUPFAM" id="SSF48576">
    <property type="entry name" value="Terpenoid synthases"/>
    <property type="match status" value="1"/>
</dbReference>
<dbReference type="Pfam" id="PF01397">
    <property type="entry name" value="Terpene_synth"/>
    <property type="match status" value="1"/>
</dbReference>
<name>D8QSF9_SELML</name>
<evidence type="ECO:0000259" key="6">
    <source>
        <dbReference type="Pfam" id="PF03936"/>
    </source>
</evidence>
<comment type="cofactor">
    <cofactor evidence="1">
        <name>Mg(2+)</name>
        <dbReference type="ChEBI" id="CHEBI:18420"/>
    </cofactor>
</comment>
<dbReference type="Pfam" id="PF03936">
    <property type="entry name" value="Terpene_synth_C"/>
    <property type="match status" value="1"/>
</dbReference>
<dbReference type="Gene3D" id="1.50.10.160">
    <property type="match status" value="1"/>
</dbReference>
<sequence>MSSFSLAQHRRLLLLLLRPRSARGVSSSCARLADDDEKKVSSRLFQRQQVMNAREEDALEEATGPPPKVTTDHVTMSFARSSGAGGQNVNKGHGCSVAAPQSQAQAASNGRASRRIIGRGNIEDALEKIQEIIDEACYVPPPPSEETKNRVIKLTCKLHLKTVVLSAISPFRGYTQQRVPPDPHLGVSPDGALHEGGHCDFSLSVYPTKLFHLKIEMQEIIEEALQRCKAIAVVLFAEDLELLTVKLRMSFSAIQSSSGFFTQDNKIKYFHSGRRSKALNVGSFTQFSAGLVLRAGLEVHGTLSIQSHPSSKECEDGSWDQGEEDVQRVCSTLSCVTALKTWNRGECSIQRGVSFLMSRLPLVHNKLTKDMKAILHRLLQEGKSLDLELNYDESFVQHICEQGQEFLQRVSNDALEQYPTSFVHMLEAFHDRPKWQRLLRYQSSSGSLFSVTLTACAYMHTGDRKCLRFLNGLLEGPLTKPNKNLSQLLRLIDWLEHLGIERFFEKDIEQTLIQAFRFWRGNAAGSGRQQHLKSFEDSALLFRILRRHGYEVSPDVLHQRTFCETRDLKELSLASHFLFPSESRKMLDSIPIIDVANQETTFPWYSIPHRVQHIEYMTKFMASMDSISMSERASLLAFTKFDFNACQKIYQSDLQRVMRWNGECDFGRLGFARQKEVFCFFTAAATMFQPELSMARIVWAQMSVLTTVIDDFMDTHDSLDNLRNFCTAVKRWDPSALELNEAARIIFQGLFKTVTWTAECASAVQGRDMTANLRAQWERLCDAFFREAEWRLTNHCPSLEEYMENGITSFALEPIILSAILFLDGKVESSVLDHPDCINMYVRVSTIGRLLNDIQGFHRESSGGEFSWIAIYMKEHPGTSVEDAVVEIRKILNATMEELVEDVLRPRAVPKRCKRVFENTMRILNFVYHKGDGFSTDELRGHVKQDTIWYFSVKAGGCDGATGVKTLLPTFPCGKG</sequence>
<dbReference type="STRING" id="88036.D8QSF9"/>
<dbReference type="InterPro" id="IPR008949">
    <property type="entry name" value="Isoprenoid_synthase_dom_sf"/>
</dbReference>
<dbReference type="InterPro" id="IPR050148">
    <property type="entry name" value="Terpene_synthase-like"/>
</dbReference>
<dbReference type="Proteomes" id="UP000001514">
    <property type="component" value="Unassembled WGS sequence"/>
</dbReference>
<dbReference type="InterPro" id="IPR005630">
    <property type="entry name" value="Terpene_synthase_metal-bd"/>
</dbReference>
<dbReference type="Gramene" id="EFJ36939">
    <property type="protein sequence ID" value="EFJ36939"/>
    <property type="gene ID" value="SELMODRAFT_403761"/>
</dbReference>
<dbReference type="InParanoid" id="D8QSF9"/>
<dbReference type="EMBL" id="GL377566">
    <property type="protein sequence ID" value="EFJ36939.1"/>
    <property type="molecule type" value="Genomic_DNA"/>
</dbReference>
<dbReference type="OMA" id="NEASTFH"/>
<evidence type="ECO:0000313" key="7">
    <source>
        <dbReference type="EMBL" id="EFJ36939.1"/>
    </source>
</evidence>
<keyword evidence="3" id="KW-0460">Magnesium</keyword>
<dbReference type="eggNOG" id="KOG3429">
    <property type="taxonomic scope" value="Eukaryota"/>
</dbReference>
<feature type="domain" description="Terpene synthase metal-binding" evidence="6">
    <location>
        <begin position="663"/>
        <end position="897"/>
    </location>
</feature>
<feature type="chain" id="PRO_5003121175" evidence="4">
    <location>
        <begin position="25"/>
        <end position="976"/>
    </location>
</feature>
<dbReference type="Gene3D" id="3.30.160.20">
    <property type="match status" value="1"/>
</dbReference>
<dbReference type="InterPro" id="IPR034741">
    <property type="entry name" value="Terpene_cyclase-like_1_C"/>
</dbReference>
<evidence type="ECO:0000313" key="8">
    <source>
        <dbReference type="Proteomes" id="UP000001514"/>
    </source>
</evidence>
<dbReference type="SFLD" id="SFLDS00005">
    <property type="entry name" value="Isoprenoid_Synthase_Type_I"/>
    <property type="match status" value="1"/>
</dbReference>
<dbReference type="GO" id="GO:0000287">
    <property type="term" value="F:magnesium ion binding"/>
    <property type="evidence" value="ECO:0000318"/>
    <property type="project" value="GO_Central"/>
</dbReference>
<dbReference type="InterPro" id="IPR036965">
    <property type="entry name" value="Terpene_synth_N_sf"/>
</dbReference>
<dbReference type="InterPro" id="IPR001906">
    <property type="entry name" value="Terpene_synth_N"/>
</dbReference>
<proteinExistence type="predicted"/>
<evidence type="ECO:0000259" key="5">
    <source>
        <dbReference type="Pfam" id="PF01397"/>
    </source>
</evidence>
<dbReference type="FunFam" id="1.10.600.10:FF:000005">
    <property type="entry name" value="Ent-kaur-16-ene synthase, chloroplastic"/>
    <property type="match status" value="1"/>
</dbReference>
<feature type="domain" description="Terpene synthase N-terminal" evidence="5">
    <location>
        <begin position="435"/>
        <end position="559"/>
    </location>
</feature>
<keyword evidence="8" id="KW-1185">Reference proteome</keyword>
<organism evidence="8">
    <name type="scientific">Selaginella moellendorffii</name>
    <name type="common">Spikemoss</name>
    <dbReference type="NCBI Taxonomy" id="88036"/>
    <lineage>
        <taxon>Eukaryota</taxon>
        <taxon>Viridiplantae</taxon>
        <taxon>Streptophyta</taxon>
        <taxon>Embryophyta</taxon>
        <taxon>Tracheophyta</taxon>
        <taxon>Lycopodiopsida</taxon>
        <taxon>Selaginellales</taxon>
        <taxon>Selaginellaceae</taxon>
        <taxon>Selaginella</taxon>
    </lineage>
</organism>
<evidence type="ECO:0000256" key="3">
    <source>
        <dbReference type="ARBA" id="ARBA00022842"/>
    </source>
</evidence>
<dbReference type="Gene3D" id="1.10.600.10">
    <property type="entry name" value="Farnesyl Diphosphate Synthase"/>
    <property type="match status" value="1"/>
</dbReference>
<keyword evidence="2" id="KW-0479">Metal-binding</keyword>
<dbReference type="GO" id="GO:0010333">
    <property type="term" value="F:terpene synthase activity"/>
    <property type="evidence" value="ECO:0000318"/>
    <property type="project" value="GO_Central"/>
</dbReference>
<protein>
    <submittedName>
        <fullName evidence="7">Uncharacterized protein</fullName>
    </submittedName>
</protein>
<dbReference type="SUPFAM" id="SSF48239">
    <property type="entry name" value="Terpenoid cyclases/Protein prenyltransferases"/>
    <property type="match status" value="1"/>
</dbReference>
<dbReference type="KEGG" id="smo:SELMODRAFT_403761"/>